<name>A0A8J7MB30_9RHOB</name>
<sequence length="141" mass="15303">MNRTAIMAAAAIALIGLAGCQTNSKDQVLASSESQVALRAMQSRAFDTSDKLQTMRAVIATLQDLGFVVEKADDVLGTVSGTKLDGYQLRMTVTVRPRGETQMIVRANAQYNITPVEDPVPYQQFFAALEKAMFLSAQQVD</sequence>
<gene>
    <name evidence="2" type="ORF">H0I76_16685</name>
</gene>
<organism evidence="2 3">
    <name type="scientific">Thermohalobaculum xanthum</name>
    <dbReference type="NCBI Taxonomy" id="2753746"/>
    <lineage>
        <taxon>Bacteria</taxon>
        <taxon>Pseudomonadati</taxon>
        <taxon>Pseudomonadota</taxon>
        <taxon>Alphaproteobacteria</taxon>
        <taxon>Rhodobacterales</taxon>
        <taxon>Paracoccaceae</taxon>
        <taxon>Thermohalobaculum</taxon>
    </lineage>
</organism>
<dbReference type="AlphaFoldDB" id="A0A8J7MB30"/>
<evidence type="ECO:0000313" key="3">
    <source>
        <dbReference type="Proteomes" id="UP000655420"/>
    </source>
</evidence>
<accession>A0A8J7MB30</accession>
<feature type="chain" id="PRO_5035236736" description="Lipoprotein" evidence="1">
    <location>
        <begin position="21"/>
        <end position="141"/>
    </location>
</feature>
<keyword evidence="3" id="KW-1185">Reference proteome</keyword>
<evidence type="ECO:0000313" key="2">
    <source>
        <dbReference type="EMBL" id="MBK0400839.1"/>
    </source>
</evidence>
<feature type="signal peptide" evidence="1">
    <location>
        <begin position="1"/>
        <end position="20"/>
    </location>
</feature>
<comment type="caution">
    <text evidence="2">The sequence shown here is derived from an EMBL/GenBank/DDBJ whole genome shotgun (WGS) entry which is preliminary data.</text>
</comment>
<reference evidence="2" key="1">
    <citation type="submission" date="2020-12" db="EMBL/GenBank/DDBJ databases">
        <title>Bacterial taxonomy.</title>
        <authorList>
            <person name="Pan X."/>
        </authorList>
    </citation>
    <scope>NUCLEOTIDE SEQUENCE</scope>
    <source>
        <strain evidence="2">M0105</strain>
    </source>
</reference>
<dbReference type="RefSeq" id="WP_200612437.1">
    <property type="nucleotide sequence ID" value="NZ_JAEHHL010000010.1"/>
</dbReference>
<dbReference type="EMBL" id="JAEHHL010000010">
    <property type="protein sequence ID" value="MBK0400839.1"/>
    <property type="molecule type" value="Genomic_DNA"/>
</dbReference>
<dbReference type="PROSITE" id="PS51257">
    <property type="entry name" value="PROKAR_LIPOPROTEIN"/>
    <property type="match status" value="1"/>
</dbReference>
<protein>
    <recommendedName>
        <fullName evidence="4">Lipoprotein</fullName>
    </recommendedName>
</protein>
<proteinExistence type="predicted"/>
<keyword evidence="1" id="KW-0732">Signal</keyword>
<dbReference type="Proteomes" id="UP000655420">
    <property type="component" value="Unassembled WGS sequence"/>
</dbReference>
<evidence type="ECO:0000256" key="1">
    <source>
        <dbReference type="SAM" id="SignalP"/>
    </source>
</evidence>
<evidence type="ECO:0008006" key="4">
    <source>
        <dbReference type="Google" id="ProtNLM"/>
    </source>
</evidence>